<name>A0A0A9H1D4_ARUDO</name>
<organism evidence="2">
    <name type="scientific">Arundo donax</name>
    <name type="common">Giant reed</name>
    <name type="synonym">Donax arundinaceus</name>
    <dbReference type="NCBI Taxonomy" id="35708"/>
    <lineage>
        <taxon>Eukaryota</taxon>
        <taxon>Viridiplantae</taxon>
        <taxon>Streptophyta</taxon>
        <taxon>Embryophyta</taxon>
        <taxon>Tracheophyta</taxon>
        <taxon>Spermatophyta</taxon>
        <taxon>Magnoliopsida</taxon>
        <taxon>Liliopsida</taxon>
        <taxon>Poales</taxon>
        <taxon>Poaceae</taxon>
        <taxon>PACMAD clade</taxon>
        <taxon>Arundinoideae</taxon>
        <taxon>Arundineae</taxon>
        <taxon>Arundo</taxon>
    </lineage>
</organism>
<reference evidence="2" key="2">
    <citation type="journal article" date="2015" name="Data Brief">
        <title>Shoot transcriptome of the giant reed, Arundo donax.</title>
        <authorList>
            <person name="Barrero R.A."/>
            <person name="Guerrero F.D."/>
            <person name="Moolhuijzen P."/>
            <person name="Goolsby J.A."/>
            <person name="Tidwell J."/>
            <person name="Bellgard S.E."/>
            <person name="Bellgard M.I."/>
        </authorList>
    </citation>
    <scope>NUCLEOTIDE SEQUENCE</scope>
    <source>
        <tissue evidence="2">Shoot tissue taken approximately 20 cm above the soil surface</tissue>
    </source>
</reference>
<evidence type="ECO:0000313" key="2">
    <source>
        <dbReference type="EMBL" id="JAE28626.1"/>
    </source>
</evidence>
<proteinExistence type="predicted"/>
<dbReference type="EMBL" id="GBRH01169270">
    <property type="protein sequence ID" value="JAE28626.1"/>
    <property type="molecule type" value="Transcribed_RNA"/>
</dbReference>
<feature type="compositionally biased region" description="Polar residues" evidence="1">
    <location>
        <begin position="13"/>
        <end position="33"/>
    </location>
</feature>
<feature type="region of interest" description="Disordered" evidence="1">
    <location>
        <begin position="1"/>
        <end position="33"/>
    </location>
</feature>
<accession>A0A0A9H1D4</accession>
<protein>
    <submittedName>
        <fullName evidence="2">Uncharacterized protein</fullName>
    </submittedName>
</protein>
<dbReference type="AlphaFoldDB" id="A0A0A9H1D4"/>
<evidence type="ECO:0000256" key="1">
    <source>
        <dbReference type="SAM" id="MobiDB-lite"/>
    </source>
</evidence>
<sequence>MVQNCENGRSAASHPSNCNNTSTSLSPKTSCNVSWKGSRAVDRIRPSSEASVSETVPVIPEQAHGYHCSSLDLELGMSLSTPSIGT</sequence>
<reference evidence="2" key="1">
    <citation type="submission" date="2014-09" db="EMBL/GenBank/DDBJ databases">
        <authorList>
            <person name="Magalhaes I.L.F."/>
            <person name="Oliveira U."/>
            <person name="Santos F.R."/>
            <person name="Vidigal T.H.D.A."/>
            <person name="Brescovit A.D."/>
            <person name="Santos A.J."/>
        </authorList>
    </citation>
    <scope>NUCLEOTIDE SEQUENCE</scope>
    <source>
        <tissue evidence="2">Shoot tissue taken approximately 20 cm above the soil surface</tissue>
    </source>
</reference>